<dbReference type="EC" id="1.3.3.3" evidence="4"/>
<dbReference type="RefSeq" id="WP_226962188.1">
    <property type="nucleotide sequence ID" value="NZ_CP041165.1"/>
</dbReference>
<keyword evidence="5" id="KW-0560">Oxidoreductase</keyword>
<dbReference type="Proteomes" id="UP000593910">
    <property type="component" value="Chromosome"/>
</dbReference>
<dbReference type="PANTHER" id="PTHR10755">
    <property type="entry name" value="COPROPORPHYRINOGEN III OXIDASE, MITOCHONDRIAL"/>
    <property type="match status" value="1"/>
</dbReference>
<name>A0A7M1AX74_9BACT</name>
<dbReference type="InterPro" id="IPR036406">
    <property type="entry name" value="Coprogen_oxidase_aer_sf"/>
</dbReference>
<dbReference type="Gene3D" id="3.40.1500.10">
    <property type="entry name" value="Coproporphyrinogen III oxidase, aerobic"/>
    <property type="match status" value="1"/>
</dbReference>
<keyword evidence="7" id="KW-0627">Porphyrin biosynthesis</keyword>
<dbReference type="GO" id="GO:0005737">
    <property type="term" value="C:cytoplasm"/>
    <property type="evidence" value="ECO:0007669"/>
    <property type="project" value="TreeGrafter"/>
</dbReference>
<evidence type="ECO:0000313" key="9">
    <source>
        <dbReference type="Proteomes" id="UP000593910"/>
    </source>
</evidence>
<accession>A0A7M1AX74</accession>
<dbReference type="KEGG" id="smax:FJR03_05305"/>
<evidence type="ECO:0000256" key="4">
    <source>
        <dbReference type="ARBA" id="ARBA00012869"/>
    </source>
</evidence>
<organism evidence="8 9">
    <name type="scientific">Sulfurimonas marina</name>
    <dbReference type="NCBI Taxonomy" id="2590551"/>
    <lineage>
        <taxon>Bacteria</taxon>
        <taxon>Pseudomonadati</taxon>
        <taxon>Campylobacterota</taxon>
        <taxon>Epsilonproteobacteria</taxon>
        <taxon>Campylobacterales</taxon>
        <taxon>Sulfurimonadaceae</taxon>
        <taxon>Sulfurimonas</taxon>
    </lineage>
</organism>
<proteinExistence type="inferred from homology"/>
<gene>
    <name evidence="8" type="ORF">FJR03_05305</name>
</gene>
<dbReference type="EMBL" id="CP041165">
    <property type="protein sequence ID" value="QOP41188.1"/>
    <property type="molecule type" value="Genomic_DNA"/>
</dbReference>
<comment type="pathway">
    <text evidence="1">Porphyrin-containing compound metabolism; protoporphyrin-IX biosynthesis; protoporphyrinogen-IX from coproporphyrinogen-III (O2 route): step 1/1.</text>
</comment>
<evidence type="ECO:0000256" key="1">
    <source>
        <dbReference type="ARBA" id="ARBA00005168"/>
    </source>
</evidence>
<dbReference type="GO" id="GO:0006782">
    <property type="term" value="P:protoporphyrinogen IX biosynthetic process"/>
    <property type="evidence" value="ECO:0007669"/>
    <property type="project" value="TreeGrafter"/>
</dbReference>
<comment type="subunit">
    <text evidence="3">Homodimer.</text>
</comment>
<keyword evidence="6" id="KW-0350">Heme biosynthesis</keyword>
<dbReference type="AlphaFoldDB" id="A0A7M1AX74"/>
<evidence type="ECO:0000256" key="7">
    <source>
        <dbReference type="ARBA" id="ARBA00023244"/>
    </source>
</evidence>
<reference evidence="8 9" key="1">
    <citation type="submission" date="2019-06" db="EMBL/GenBank/DDBJ databases">
        <title>Sulfurimonas gotlandica sp. nov., a chemoautotrophic and psychrotolerant epsilonproteobacterium isolated from a pelagic redoxcline, and an emended description of the genus Sulfurimonas.</title>
        <authorList>
            <person name="Wang S."/>
            <person name="Jiang L."/>
            <person name="Shao Z."/>
        </authorList>
    </citation>
    <scope>NUCLEOTIDE SEQUENCE [LARGE SCALE GENOMIC DNA]</scope>
    <source>
        <strain evidence="8 9">B2</strain>
    </source>
</reference>
<evidence type="ECO:0000256" key="6">
    <source>
        <dbReference type="ARBA" id="ARBA00023133"/>
    </source>
</evidence>
<comment type="similarity">
    <text evidence="2">Belongs to the aerobic coproporphyrinogen-III oxidase family.</text>
</comment>
<dbReference type="PANTHER" id="PTHR10755:SF0">
    <property type="entry name" value="OXYGEN-DEPENDENT COPROPORPHYRINOGEN-III OXIDASE, MITOCHONDRIAL"/>
    <property type="match status" value="1"/>
</dbReference>
<evidence type="ECO:0000256" key="5">
    <source>
        <dbReference type="ARBA" id="ARBA00023002"/>
    </source>
</evidence>
<dbReference type="Pfam" id="PF01218">
    <property type="entry name" value="Coprogen_oxidas"/>
    <property type="match status" value="1"/>
</dbReference>
<evidence type="ECO:0000313" key="8">
    <source>
        <dbReference type="EMBL" id="QOP41188.1"/>
    </source>
</evidence>
<evidence type="ECO:0000256" key="3">
    <source>
        <dbReference type="ARBA" id="ARBA00011738"/>
    </source>
</evidence>
<dbReference type="GO" id="GO:0004109">
    <property type="term" value="F:coproporphyrinogen oxidase activity"/>
    <property type="evidence" value="ECO:0007669"/>
    <property type="project" value="UniProtKB-EC"/>
</dbReference>
<keyword evidence="9" id="KW-1185">Reference proteome</keyword>
<sequence length="347" mass="38577">MVYAKSEFAKDALAVVEELQSYFATKLGDVSKQFGSDKPFERVEWLRDNGTHGGGSRYEARDEEIFNRGSVNVSQVHYDDDATKKLSSATAISTIIHPKNPRVPSMHMHISLTEMRDGKMYWRLMADLNPSIVNEADQEAFDAMLQDASGPFYEEGSAQGDRYFAIPVLNRTRGVSHFYLENFSSGDFVIDKNFALSFGKKVIDKYIEIISNAIQNNPEVSEEDKKEQLAYHTTYLFQVLTLDRGTTSGLLVHNQNDVGIMGSIPAQIDVELLKSWIELMPKPQDKLVEDLVVALGGSGIVDVDEAVKTKLANAVREHYKKNPEAISMQASGAIIPPTVANHGSLLN</sequence>
<dbReference type="InterPro" id="IPR001260">
    <property type="entry name" value="Coprogen_oxidase_aer"/>
</dbReference>
<dbReference type="SUPFAM" id="SSF102886">
    <property type="entry name" value="Coproporphyrinogen III oxidase"/>
    <property type="match status" value="1"/>
</dbReference>
<protein>
    <recommendedName>
        <fullName evidence="4">coproporphyrinogen oxidase</fullName>
        <ecNumber evidence="4">1.3.3.3</ecNumber>
    </recommendedName>
</protein>
<evidence type="ECO:0000256" key="2">
    <source>
        <dbReference type="ARBA" id="ARBA00010644"/>
    </source>
</evidence>